<evidence type="ECO:0000256" key="3">
    <source>
        <dbReference type="ARBA" id="ARBA00022989"/>
    </source>
</evidence>
<evidence type="ECO:0000256" key="1">
    <source>
        <dbReference type="ARBA" id="ARBA00004141"/>
    </source>
</evidence>
<comment type="subcellular location">
    <subcellularLocation>
        <location evidence="1">Membrane</location>
        <topology evidence="1">Multi-pass membrane protein</topology>
    </subcellularLocation>
</comment>
<evidence type="ECO:0000256" key="4">
    <source>
        <dbReference type="ARBA" id="ARBA00023136"/>
    </source>
</evidence>
<dbReference type="GO" id="GO:0016020">
    <property type="term" value="C:membrane"/>
    <property type="evidence" value="ECO:0007669"/>
    <property type="project" value="UniProtKB-SubCell"/>
</dbReference>
<comment type="caution">
    <text evidence="7">The sequence shown here is derived from an EMBL/GenBank/DDBJ whole genome shotgun (WGS) entry which is preliminary data.</text>
</comment>
<dbReference type="Pfam" id="PF05154">
    <property type="entry name" value="TM2"/>
    <property type="match status" value="1"/>
</dbReference>
<dbReference type="AlphaFoldDB" id="A0A6V7R0E5"/>
<dbReference type="PANTHER" id="PTHR21016:SF25">
    <property type="entry name" value="TM2 DOMAIN-CONTAINING PROTEIN DDB_G0277895-RELATED"/>
    <property type="match status" value="1"/>
</dbReference>
<keyword evidence="4 5" id="KW-0472">Membrane</keyword>
<proteinExistence type="predicted"/>
<dbReference type="InterPro" id="IPR050932">
    <property type="entry name" value="TM2D1-3-like"/>
</dbReference>
<keyword evidence="2 5" id="KW-0812">Transmembrane</keyword>
<sequence>MRNLSLDEKMYVESYVENNKKSMLLAYLLWFFLGYFGVHRFYLGRWFTGIMLLILTALTAWWTAGIPTIIWLFIDMFLIIPMVNGSKRRAYKEAIREVNKMS</sequence>
<dbReference type="PANTHER" id="PTHR21016">
    <property type="entry name" value="BETA-AMYLOID BINDING PROTEIN-RELATED"/>
    <property type="match status" value="1"/>
</dbReference>
<reference evidence="7 8" key="1">
    <citation type="submission" date="2020-07" db="EMBL/GenBank/DDBJ databases">
        <authorList>
            <person name="Criscuolo A."/>
        </authorList>
    </citation>
    <scope>NUCLEOTIDE SEQUENCE [LARGE SCALE GENOMIC DNA]</scope>
    <source>
        <strain evidence="8">CIP 111030</strain>
    </source>
</reference>
<evidence type="ECO:0000259" key="6">
    <source>
        <dbReference type="Pfam" id="PF05154"/>
    </source>
</evidence>
<name>A0A6V7R0E5_9BACL</name>
<dbReference type="Proteomes" id="UP000521032">
    <property type="component" value="Unassembled WGS sequence"/>
</dbReference>
<evidence type="ECO:0000256" key="5">
    <source>
        <dbReference type="SAM" id="Phobius"/>
    </source>
</evidence>
<organism evidence="7 8">
    <name type="scientific">Phocicoccus schoeneichii</name>
    <dbReference type="NCBI Taxonomy" id="1812261"/>
    <lineage>
        <taxon>Bacteria</taxon>
        <taxon>Bacillati</taxon>
        <taxon>Bacillota</taxon>
        <taxon>Bacilli</taxon>
        <taxon>Bacillales</taxon>
        <taxon>Salinicoccaceae</taxon>
        <taxon>Phocicoccus</taxon>
    </lineage>
</organism>
<accession>A0A6V7R0E5</accession>
<feature type="transmembrane region" description="Helical" evidence="5">
    <location>
        <begin position="49"/>
        <end position="80"/>
    </location>
</feature>
<feature type="domain" description="TM2" evidence="6">
    <location>
        <begin position="19"/>
        <end position="73"/>
    </location>
</feature>
<keyword evidence="3 5" id="KW-1133">Transmembrane helix</keyword>
<dbReference type="EMBL" id="CAJEWE010000003">
    <property type="protein sequence ID" value="CAD2070800.1"/>
    <property type="molecule type" value="Genomic_DNA"/>
</dbReference>
<evidence type="ECO:0000313" key="7">
    <source>
        <dbReference type="EMBL" id="CAD2070800.1"/>
    </source>
</evidence>
<protein>
    <recommendedName>
        <fullName evidence="6">TM2 domain-containing protein</fullName>
    </recommendedName>
</protein>
<gene>
    <name evidence="7" type="ORF">JEOSCH030_00089</name>
</gene>
<evidence type="ECO:0000313" key="8">
    <source>
        <dbReference type="Proteomes" id="UP000521032"/>
    </source>
</evidence>
<keyword evidence="8" id="KW-1185">Reference proteome</keyword>
<dbReference type="InterPro" id="IPR007829">
    <property type="entry name" value="TM2"/>
</dbReference>
<evidence type="ECO:0000256" key="2">
    <source>
        <dbReference type="ARBA" id="ARBA00022692"/>
    </source>
</evidence>
<dbReference type="RefSeq" id="WP_186084426.1">
    <property type="nucleotide sequence ID" value="NZ_BMDB01000003.1"/>
</dbReference>
<feature type="transmembrane region" description="Helical" evidence="5">
    <location>
        <begin position="24"/>
        <end position="43"/>
    </location>
</feature>